<dbReference type="InterPro" id="IPR024079">
    <property type="entry name" value="MetalloPept_cat_dom_sf"/>
</dbReference>
<dbReference type="Gene3D" id="3.40.390.10">
    <property type="entry name" value="Collagenase (Catalytic Domain)"/>
    <property type="match status" value="1"/>
</dbReference>
<name>A0A6J4KIS2_9ACTN</name>
<dbReference type="SUPFAM" id="SSF55486">
    <property type="entry name" value="Metalloproteases ('zincins'), catalytic domain"/>
    <property type="match status" value="1"/>
</dbReference>
<protein>
    <recommendedName>
        <fullName evidence="2">DUF3152 domain-containing protein</fullName>
    </recommendedName>
</protein>
<organism evidence="3">
    <name type="scientific">uncultured Friedmanniella sp</name>
    <dbReference type="NCBI Taxonomy" id="335381"/>
    <lineage>
        <taxon>Bacteria</taxon>
        <taxon>Bacillati</taxon>
        <taxon>Actinomycetota</taxon>
        <taxon>Actinomycetes</taxon>
        <taxon>Propionibacteriales</taxon>
        <taxon>Nocardioidaceae</taxon>
        <taxon>Friedmanniella</taxon>
        <taxon>environmental samples</taxon>
    </lineage>
</organism>
<dbReference type="EMBL" id="CADCTT010000205">
    <property type="protein sequence ID" value="CAA9307314.1"/>
    <property type="molecule type" value="Genomic_DNA"/>
</dbReference>
<gene>
    <name evidence="3" type="ORF">AVDCRST_MAG61-1429</name>
</gene>
<feature type="region of interest" description="Disordered" evidence="1">
    <location>
        <begin position="156"/>
        <end position="179"/>
    </location>
</feature>
<evidence type="ECO:0000259" key="2">
    <source>
        <dbReference type="Pfam" id="PF11350"/>
    </source>
</evidence>
<evidence type="ECO:0000313" key="3">
    <source>
        <dbReference type="EMBL" id="CAA9307314.1"/>
    </source>
</evidence>
<proteinExistence type="predicted"/>
<dbReference type="InterPro" id="IPR022603">
    <property type="entry name" value="DUF3152"/>
</dbReference>
<feature type="domain" description="DUF3152" evidence="2">
    <location>
        <begin position="15"/>
        <end position="165"/>
    </location>
</feature>
<reference evidence="3" key="1">
    <citation type="submission" date="2020-02" db="EMBL/GenBank/DDBJ databases">
        <authorList>
            <person name="Meier V. D."/>
        </authorList>
    </citation>
    <scope>NUCLEOTIDE SEQUENCE</scope>
    <source>
        <strain evidence="3">AVDCRST_MAG61</strain>
    </source>
</reference>
<accession>A0A6J4KIS2</accession>
<dbReference type="AlphaFoldDB" id="A0A6J4KIS2"/>
<sequence length="179" mass="19894">MPASGSGRFTGARVQRRPAAGRGRVLRFDVRVEREVPVDADEAARLMAAVLDDDRSWRGAGGTRFRLVARGQRADLHAYLATPGTTDRLCAPLLTRGRFSCQNGRRVVLNARRWVSGARSYGDDTTGYRRYLINHEFGHALGRQHVRCPRRGAPAPVMMQQSKGLGGCRANPWPRRTRG</sequence>
<dbReference type="GO" id="GO:0008237">
    <property type="term" value="F:metallopeptidase activity"/>
    <property type="evidence" value="ECO:0007669"/>
    <property type="project" value="InterPro"/>
</dbReference>
<dbReference type="Pfam" id="PF11350">
    <property type="entry name" value="DUF3152"/>
    <property type="match status" value="1"/>
</dbReference>
<evidence type="ECO:0000256" key="1">
    <source>
        <dbReference type="SAM" id="MobiDB-lite"/>
    </source>
</evidence>